<keyword evidence="3" id="KW-1185">Reference proteome</keyword>
<feature type="region of interest" description="Disordered" evidence="1">
    <location>
        <begin position="1"/>
        <end position="42"/>
    </location>
</feature>
<accession>A0A8S1IWP3</accession>
<dbReference type="AlphaFoldDB" id="A0A8S1IWP3"/>
<protein>
    <submittedName>
        <fullName evidence="2">Uncharacterized protein</fullName>
    </submittedName>
</protein>
<organism evidence="2 3">
    <name type="scientific">Ostreobium quekettii</name>
    <dbReference type="NCBI Taxonomy" id="121088"/>
    <lineage>
        <taxon>Eukaryota</taxon>
        <taxon>Viridiplantae</taxon>
        <taxon>Chlorophyta</taxon>
        <taxon>core chlorophytes</taxon>
        <taxon>Ulvophyceae</taxon>
        <taxon>TCBD clade</taxon>
        <taxon>Bryopsidales</taxon>
        <taxon>Ostreobineae</taxon>
        <taxon>Ostreobiaceae</taxon>
        <taxon>Ostreobium</taxon>
    </lineage>
</organism>
<comment type="caution">
    <text evidence="2">The sequence shown here is derived from an EMBL/GenBank/DDBJ whole genome shotgun (WGS) entry which is preliminary data.</text>
</comment>
<evidence type="ECO:0000313" key="3">
    <source>
        <dbReference type="Proteomes" id="UP000708148"/>
    </source>
</evidence>
<reference evidence="2" key="1">
    <citation type="submission" date="2020-12" db="EMBL/GenBank/DDBJ databases">
        <authorList>
            <person name="Iha C."/>
        </authorList>
    </citation>
    <scope>NUCLEOTIDE SEQUENCE</scope>
</reference>
<dbReference type="EMBL" id="CAJHUC010001051">
    <property type="protein sequence ID" value="CAD7699552.1"/>
    <property type="molecule type" value="Genomic_DNA"/>
</dbReference>
<evidence type="ECO:0000256" key="1">
    <source>
        <dbReference type="SAM" id="MobiDB-lite"/>
    </source>
</evidence>
<feature type="compositionally biased region" description="Pro residues" evidence="1">
    <location>
        <begin position="1"/>
        <end position="20"/>
    </location>
</feature>
<dbReference type="Proteomes" id="UP000708148">
    <property type="component" value="Unassembled WGS sequence"/>
</dbReference>
<proteinExistence type="predicted"/>
<evidence type="ECO:0000313" key="2">
    <source>
        <dbReference type="EMBL" id="CAD7699552.1"/>
    </source>
</evidence>
<name>A0A8S1IWP3_9CHLO</name>
<gene>
    <name evidence="2" type="ORF">OSTQU699_LOCUS4911</name>
</gene>
<sequence length="175" mass="18027">MDTPEPDLPAPDGAPIPAPGPSAFGTSPEPVGPPSNLNSSVPMSPEEIQAFIEQCRNTGVIASTAAAIAACAVIINKCPVPEPDASDNIAALSLQEEPPLPAVEVLEGVLDEACRSQTIESCKRNAFNSATTFDPECARVLNRGPALTVVGCEDLKTANQIFADENAKVCEASSG</sequence>